<dbReference type="KEGG" id="psup:E5P55_01285"/>
<dbReference type="InterPro" id="IPR001296">
    <property type="entry name" value="Glyco_trans_1"/>
</dbReference>
<dbReference type="GO" id="GO:0016757">
    <property type="term" value="F:glycosyltransferase activity"/>
    <property type="evidence" value="ECO:0007669"/>
    <property type="project" value="InterPro"/>
</dbReference>
<feature type="domain" description="Glycosyl transferase family 1" evidence="1">
    <location>
        <begin position="12"/>
        <end position="115"/>
    </location>
</feature>
<dbReference type="EMBL" id="CP039370">
    <property type="protein sequence ID" value="QPJ58570.1"/>
    <property type="molecule type" value="Genomic_DNA"/>
</dbReference>
<dbReference type="Gene3D" id="3.40.50.2000">
    <property type="entry name" value="Glycogen Phosphorylase B"/>
    <property type="match status" value="1"/>
</dbReference>
<dbReference type="Pfam" id="PF00534">
    <property type="entry name" value="Glycos_transf_1"/>
    <property type="match status" value="1"/>
</dbReference>
<reference evidence="2 3" key="1">
    <citation type="journal article" date="2020" name="Sci. Rep.">
        <title>Morphology, ultrastructure, genomics, and phylogeny of Euplotes vanleeuwenhoeki sp. nov. and its ultra-reduced endosymbiont Candidatus Pinguicoccus supinus sp. nov.</title>
        <authorList>
            <person name="Serra V."/>
            <person name="Gammuto L."/>
            <person name="Nitla V."/>
            <person name="Castelli M."/>
            <person name="Lanzoni O."/>
            <person name="Sassera D."/>
            <person name="Bandi C."/>
            <person name="Sandeep B.V."/>
            <person name="Verni F."/>
            <person name="Modeo L."/>
            <person name="Petroni G."/>
        </authorList>
    </citation>
    <scope>NUCLEOTIDE SEQUENCE [LARGE SCALE GENOMIC DNA]</scope>
    <source>
        <strain evidence="2 3">KKR18_Esm</strain>
    </source>
</reference>
<evidence type="ECO:0000259" key="1">
    <source>
        <dbReference type="Pfam" id="PF00534"/>
    </source>
</evidence>
<protein>
    <submittedName>
        <fullName evidence="2">Glycosyltransferase</fullName>
    </submittedName>
</protein>
<evidence type="ECO:0000313" key="2">
    <source>
        <dbReference type="EMBL" id="QPJ58570.1"/>
    </source>
</evidence>
<organism evidence="2 3">
    <name type="scientific">Candidatus Pinguicoccus supinus</name>
    <dbReference type="NCBI Taxonomy" id="2529394"/>
    <lineage>
        <taxon>Bacteria</taxon>
        <taxon>Pseudomonadati</taxon>
        <taxon>Verrucomicrobiota</taxon>
        <taxon>Candidatus Pinguicoccus</taxon>
    </lineage>
</organism>
<dbReference type="SUPFAM" id="SSF53756">
    <property type="entry name" value="UDP-Glycosyltransferase/glycogen phosphorylase"/>
    <property type="match status" value="1"/>
</dbReference>
<keyword evidence="2" id="KW-0808">Transferase</keyword>
<sequence length="128" mass="14339">MPRSKIKHIISKTYAVLLGSLDKNKNLQIILQSIPRGLDFVLIGDLMKTKLDGLRGRLFYFAKLKDFYSESIIKSSGFLLFSSLYEGYGMPPIEAILLKVNSISSNRPSMREILGGRSILLNANSITE</sequence>
<proteinExistence type="predicted"/>
<dbReference type="Proteomes" id="UP000594451">
    <property type="component" value="Chromosome"/>
</dbReference>
<gene>
    <name evidence="2" type="ORF">E5P55_01285</name>
</gene>
<evidence type="ECO:0000313" key="3">
    <source>
        <dbReference type="Proteomes" id="UP000594451"/>
    </source>
</evidence>
<dbReference type="AlphaFoldDB" id="A0A7T0FXT1"/>
<name>A0A7T0FXT1_9BACT</name>
<keyword evidence="3" id="KW-1185">Reference proteome</keyword>
<accession>A0A7T0FXT1</accession>